<evidence type="ECO:0000313" key="2">
    <source>
        <dbReference type="Proteomes" id="UP000033423"/>
    </source>
</evidence>
<protein>
    <submittedName>
        <fullName evidence="1">Uncharacterized protein</fullName>
    </submittedName>
</protein>
<proteinExistence type="predicted"/>
<sequence length="107" mass="12372">MLRFVRHRHIRDPDGNGGLRLNLHRLERRLHGDEFNLPGNNVGGKERYGDVCPRRRNSADAQRVWSDHPDGAFEPCPDLCNPNSDNPYVYLNMTLPNYYLLEKSANV</sequence>
<gene>
    <name evidence="1" type="ORF">MBAV_004032</name>
</gene>
<dbReference type="EMBL" id="LACI01001728">
    <property type="protein sequence ID" value="KJU83774.1"/>
    <property type="molecule type" value="Genomic_DNA"/>
</dbReference>
<keyword evidence="2" id="KW-1185">Reference proteome</keyword>
<evidence type="ECO:0000313" key="1">
    <source>
        <dbReference type="EMBL" id="KJU83774.1"/>
    </source>
</evidence>
<organism evidence="1 2">
    <name type="scientific">Candidatus Magnetobacterium bavaricum</name>
    <dbReference type="NCBI Taxonomy" id="29290"/>
    <lineage>
        <taxon>Bacteria</taxon>
        <taxon>Pseudomonadati</taxon>
        <taxon>Nitrospirota</taxon>
        <taxon>Thermodesulfovibrionia</taxon>
        <taxon>Thermodesulfovibrionales</taxon>
        <taxon>Candidatus Magnetobacteriaceae</taxon>
        <taxon>Candidatus Magnetobacterium</taxon>
    </lineage>
</organism>
<dbReference type="Proteomes" id="UP000033423">
    <property type="component" value="Unassembled WGS sequence"/>
</dbReference>
<comment type="caution">
    <text evidence="1">The sequence shown here is derived from an EMBL/GenBank/DDBJ whole genome shotgun (WGS) entry which is preliminary data.</text>
</comment>
<dbReference type="AlphaFoldDB" id="A0A0F3GP92"/>
<name>A0A0F3GP92_9BACT</name>
<reference evidence="1 2" key="1">
    <citation type="submission" date="2015-02" db="EMBL/GenBank/DDBJ databases">
        <title>Single-cell genomics of uncultivated deep-branching MTB reveals a conserved set of magnetosome genes.</title>
        <authorList>
            <person name="Kolinko S."/>
            <person name="Richter M."/>
            <person name="Glockner F.O."/>
            <person name="Brachmann A."/>
            <person name="Schuler D."/>
        </authorList>
    </citation>
    <scope>NUCLEOTIDE SEQUENCE [LARGE SCALE GENOMIC DNA]</scope>
    <source>
        <strain evidence="1">TM-1</strain>
    </source>
</reference>
<accession>A0A0F3GP92</accession>